<dbReference type="SUPFAM" id="SSF51695">
    <property type="entry name" value="PLC-like phosphodiesterases"/>
    <property type="match status" value="1"/>
</dbReference>
<keyword evidence="3" id="KW-1185">Reference proteome</keyword>
<dbReference type="OrthoDB" id="9795622at2"/>
<keyword evidence="2" id="KW-0378">Hydrolase</keyword>
<feature type="domain" description="GP-PDE" evidence="1">
    <location>
        <begin position="3"/>
        <end position="244"/>
    </location>
</feature>
<evidence type="ECO:0000313" key="2">
    <source>
        <dbReference type="EMBL" id="VEJ09223.1"/>
    </source>
</evidence>
<dbReference type="PANTHER" id="PTHR46211">
    <property type="entry name" value="GLYCEROPHOSPHORYL DIESTER PHOSPHODIESTERASE"/>
    <property type="match status" value="1"/>
</dbReference>
<protein>
    <submittedName>
        <fullName evidence="2">Glycerophosphodiester phosphodiesterase</fullName>
        <ecNumber evidence="2">3.1.4.46</ecNumber>
    </submittedName>
</protein>
<dbReference type="EMBL" id="LR134510">
    <property type="protein sequence ID" value="VEJ09223.1"/>
    <property type="molecule type" value="Genomic_DNA"/>
</dbReference>
<evidence type="ECO:0000259" key="1">
    <source>
        <dbReference type="PROSITE" id="PS51704"/>
    </source>
</evidence>
<organism evidence="2 3">
    <name type="scientific">Actinobacillus delphinicola</name>
    <dbReference type="NCBI Taxonomy" id="51161"/>
    <lineage>
        <taxon>Bacteria</taxon>
        <taxon>Pseudomonadati</taxon>
        <taxon>Pseudomonadota</taxon>
        <taxon>Gammaproteobacteria</taxon>
        <taxon>Pasteurellales</taxon>
        <taxon>Pasteurellaceae</taxon>
        <taxon>Actinobacillus</taxon>
    </lineage>
</organism>
<dbReference type="EC" id="3.1.4.46" evidence="2"/>
<dbReference type="InterPro" id="IPR017946">
    <property type="entry name" value="PLC-like_Pdiesterase_TIM-brl"/>
</dbReference>
<proteinExistence type="predicted"/>
<dbReference type="GO" id="GO:0008889">
    <property type="term" value="F:glycerophosphodiester phosphodiesterase activity"/>
    <property type="evidence" value="ECO:0007669"/>
    <property type="project" value="UniProtKB-EC"/>
</dbReference>
<dbReference type="GO" id="GO:0006629">
    <property type="term" value="P:lipid metabolic process"/>
    <property type="evidence" value="ECO:0007669"/>
    <property type="project" value="InterPro"/>
</dbReference>
<dbReference type="RefSeq" id="WP_126598970.1">
    <property type="nucleotide sequence ID" value="NZ_LR134510.1"/>
</dbReference>
<dbReference type="AlphaFoldDB" id="A0A448TTQ2"/>
<dbReference type="InterPro" id="IPR030395">
    <property type="entry name" value="GP_PDE_dom"/>
</dbReference>
<dbReference type="PANTHER" id="PTHR46211:SF14">
    <property type="entry name" value="GLYCEROPHOSPHODIESTER PHOSPHODIESTERASE"/>
    <property type="match status" value="1"/>
</dbReference>
<name>A0A448TTQ2_9PAST</name>
<dbReference type="Gene3D" id="3.20.20.190">
    <property type="entry name" value="Phosphatidylinositol (PI) phosphodiesterase"/>
    <property type="match status" value="1"/>
</dbReference>
<sequence>MEKILFAHRGMSSIAPENTLSAFTRCKGYGVKWFECDLDILKDGTVVISHDNELDRCTNHCGSLSQLTEHDLQSIDAGSWFSDNFIGEPLPTLDSVIDLINRLELNVNFELKSYSSNPKTATLLIDNFLHAIQKLDPNREIIISSFDPNMLMLLKEKCPGLPVACLFDSNSIHQDWLTTMKNCQARYIHPQNDGLTKEMVSEFLKYGYKINVWTVNDLARANQLFNWGVAGIFTDIAQDFPDRYKR</sequence>
<reference evidence="2 3" key="1">
    <citation type="submission" date="2018-12" db="EMBL/GenBank/DDBJ databases">
        <authorList>
            <consortium name="Pathogen Informatics"/>
        </authorList>
    </citation>
    <scope>NUCLEOTIDE SEQUENCE [LARGE SCALE GENOMIC DNA]</scope>
    <source>
        <strain evidence="2 3">NCTC12871</strain>
    </source>
</reference>
<dbReference type="PROSITE" id="PS51704">
    <property type="entry name" value="GP_PDE"/>
    <property type="match status" value="1"/>
</dbReference>
<gene>
    <name evidence="2" type="primary">glpQ_2</name>
    <name evidence="2" type="ORF">NCTC12871_00668</name>
</gene>
<accession>A0A448TTQ2</accession>
<dbReference type="KEGG" id="adp:NCTC12871_00668"/>
<dbReference type="Proteomes" id="UP000279799">
    <property type="component" value="Chromosome"/>
</dbReference>
<dbReference type="Pfam" id="PF03009">
    <property type="entry name" value="GDPD"/>
    <property type="match status" value="1"/>
</dbReference>
<evidence type="ECO:0000313" key="3">
    <source>
        <dbReference type="Proteomes" id="UP000279799"/>
    </source>
</evidence>